<gene>
    <name evidence="1" type="ORF">GTW58_12865</name>
</gene>
<evidence type="ECO:0000313" key="1">
    <source>
        <dbReference type="EMBL" id="NKE10792.1"/>
    </source>
</evidence>
<name>A0A846TYI0_9MICC</name>
<organism evidence="1 2">
    <name type="scientific">Kocuria subflava</name>
    <dbReference type="NCBI Taxonomy" id="1736139"/>
    <lineage>
        <taxon>Bacteria</taxon>
        <taxon>Bacillati</taxon>
        <taxon>Actinomycetota</taxon>
        <taxon>Actinomycetes</taxon>
        <taxon>Micrococcales</taxon>
        <taxon>Micrococcaceae</taxon>
        <taxon>Kocuria</taxon>
    </lineage>
</organism>
<reference evidence="1 2" key="1">
    <citation type="submission" date="2020-02" db="EMBL/GenBank/DDBJ databases">
        <authorList>
            <person name="Sun Q."/>
        </authorList>
    </citation>
    <scope>NUCLEOTIDE SEQUENCE [LARGE SCALE GENOMIC DNA]</scope>
    <source>
        <strain evidence="1 2">YIM 13062</strain>
    </source>
</reference>
<protein>
    <submittedName>
        <fullName evidence="1">Uncharacterized protein</fullName>
    </submittedName>
</protein>
<evidence type="ECO:0000313" key="2">
    <source>
        <dbReference type="Proteomes" id="UP000521379"/>
    </source>
</evidence>
<dbReference type="RefSeq" id="WP_119933830.1">
    <property type="nucleotide sequence ID" value="NZ_JAAVUN010000060.1"/>
</dbReference>
<comment type="caution">
    <text evidence="1">The sequence shown here is derived from an EMBL/GenBank/DDBJ whole genome shotgun (WGS) entry which is preliminary data.</text>
</comment>
<accession>A0A846TYI0</accession>
<dbReference type="AlphaFoldDB" id="A0A846TYI0"/>
<proteinExistence type="predicted"/>
<dbReference type="EMBL" id="JAAVUN010000060">
    <property type="protein sequence ID" value="NKE10792.1"/>
    <property type="molecule type" value="Genomic_DNA"/>
</dbReference>
<sequence length="192" mass="21771">MTGPEQARALLNEFAEARKVPLTDAALVQRMQTEATTWINAVHMQRRRVTEPVVDPSAPGNEVWRQEIDLHFLLVALTRLRRAIGLTAHVQELQGAVLQHLTAFDEMVPSLRTFRNVAEHFDDYTTGRGRVAEITRQQLQTWSLDGPTSRGLVWRWLDIEFPVDVSHDAATALYRTFLAAANNYLAEPSAER</sequence>
<dbReference type="Proteomes" id="UP000521379">
    <property type="component" value="Unassembled WGS sequence"/>
</dbReference>
<keyword evidence="2" id="KW-1185">Reference proteome</keyword>